<keyword evidence="2" id="KW-0732">Signal</keyword>
<protein>
    <submittedName>
        <fullName evidence="3">Fibronectin type iii domain-containing protein</fullName>
    </submittedName>
</protein>
<feature type="compositionally biased region" description="Low complexity" evidence="1">
    <location>
        <begin position="186"/>
        <end position="209"/>
    </location>
</feature>
<keyword evidence="4" id="KW-1185">Reference proteome</keyword>
<evidence type="ECO:0000313" key="4">
    <source>
        <dbReference type="Proteomes" id="UP001444661"/>
    </source>
</evidence>
<feature type="signal peptide" evidence="2">
    <location>
        <begin position="1"/>
        <end position="34"/>
    </location>
</feature>
<organism evidence="3 4">
    <name type="scientific">Apiospora rasikravindrae</name>
    <dbReference type="NCBI Taxonomy" id="990691"/>
    <lineage>
        <taxon>Eukaryota</taxon>
        <taxon>Fungi</taxon>
        <taxon>Dikarya</taxon>
        <taxon>Ascomycota</taxon>
        <taxon>Pezizomycotina</taxon>
        <taxon>Sordariomycetes</taxon>
        <taxon>Xylariomycetidae</taxon>
        <taxon>Amphisphaeriales</taxon>
        <taxon>Apiosporaceae</taxon>
        <taxon>Apiospora</taxon>
    </lineage>
</organism>
<feature type="region of interest" description="Disordered" evidence="1">
    <location>
        <begin position="109"/>
        <end position="209"/>
    </location>
</feature>
<reference evidence="3 4" key="1">
    <citation type="submission" date="2023-01" db="EMBL/GenBank/DDBJ databases">
        <title>Analysis of 21 Apiospora genomes using comparative genomics revels a genus with tremendous synthesis potential of carbohydrate active enzymes and secondary metabolites.</title>
        <authorList>
            <person name="Sorensen T."/>
        </authorList>
    </citation>
    <scope>NUCLEOTIDE SEQUENCE [LARGE SCALE GENOMIC DNA]</scope>
    <source>
        <strain evidence="3 4">CBS 33761</strain>
    </source>
</reference>
<proteinExistence type="predicted"/>
<dbReference type="Proteomes" id="UP001444661">
    <property type="component" value="Unassembled WGS sequence"/>
</dbReference>
<feature type="compositionally biased region" description="Low complexity" evidence="1">
    <location>
        <begin position="129"/>
        <end position="146"/>
    </location>
</feature>
<feature type="compositionally biased region" description="Basic and acidic residues" evidence="1">
    <location>
        <begin position="158"/>
        <end position="184"/>
    </location>
</feature>
<name>A0ABR1THI0_9PEZI</name>
<dbReference type="EMBL" id="JAQQWK010000003">
    <property type="protein sequence ID" value="KAK8045410.1"/>
    <property type="molecule type" value="Genomic_DNA"/>
</dbReference>
<evidence type="ECO:0000256" key="2">
    <source>
        <dbReference type="SAM" id="SignalP"/>
    </source>
</evidence>
<feature type="chain" id="PRO_5046459537" evidence="2">
    <location>
        <begin position="35"/>
        <end position="330"/>
    </location>
</feature>
<gene>
    <name evidence="3" type="ORF">PG993_005434</name>
</gene>
<sequence>MTPQSQVDGRTAIITPILAALLACQSSLMPPAATATIHGSVGARSNNTGALVAAWEMLGLNVWKLYGVIKDYFRKAKNVYEPGVPENCVLFLRTMSGGFRETYINCRNDNEYGDSLPPRPKRLQGAAGGINSTTTSSATSPSSSRRPGAETGTRRIVRHPEKLGRDEGPKASSKPPEEVRHERGQALPPGATRAPAPRGSPGAAAARSLSGPALGCCTAHVSQYQRNQYGMEDRFNFGVHLLDGTGAQIGHYQKAAVDDKGWLAVKSKLPYTFNLQASKGGQNAVELNNDGQSWDCGGDKGNNSGSSHQCTPKRLGYENGGCKVGMGFSC</sequence>
<comment type="caution">
    <text evidence="3">The sequence shown here is derived from an EMBL/GenBank/DDBJ whole genome shotgun (WGS) entry which is preliminary data.</text>
</comment>
<accession>A0ABR1THI0</accession>
<evidence type="ECO:0000313" key="3">
    <source>
        <dbReference type="EMBL" id="KAK8045410.1"/>
    </source>
</evidence>
<evidence type="ECO:0000256" key="1">
    <source>
        <dbReference type="SAM" id="MobiDB-lite"/>
    </source>
</evidence>